<dbReference type="InterPro" id="IPR004000">
    <property type="entry name" value="Actin"/>
</dbReference>
<sequence length="395" mass="42966">MANLFDLNQPVVLDLGSGLTKGGFAGSPEPVAIIGTLVGRPKHPQYAAEPAKARRVAVGEALRTLAGVVRISSPLERGAVASWPDAEAVWRHMLQDLLRLGHGEHPMLVTENALNPRANRERMAEFFFESAHAPSLCLAVPPVLALYASGRTTGLVLDVGDTVATALPIAEGHCDAHAIRRIDMGGRDVTDRLITLMRKSGNPLFASSSERQAARRIKERHAFVAVKPSEEEHQFAAGRKEMTEFDLPDGNVVRIGAERFRAAEILFQPEIVSCEFGGVQDCLQTAVEAGDLEIRRRLYGSILLAGGTTKLPGFGLRLLEEMKVLAPRDSKVRIHAPPDRLQSAYTGGTILASLSTTFRSMAVTRAEYFEHGAAIMHRKTLNWKQETCCRGGSPQ</sequence>
<dbReference type="KEGG" id="ccp:CHC_T00010234001"/>
<dbReference type="Gene3D" id="3.90.640.10">
    <property type="entry name" value="Actin, Chain A, domain 4"/>
    <property type="match status" value="1"/>
</dbReference>
<evidence type="ECO:0000256" key="1">
    <source>
        <dbReference type="RuleBase" id="RU000487"/>
    </source>
</evidence>
<organism evidence="2 3">
    <name type="scientific">Chondrus crispus</name>
    <name type="common">Carrageen Irish moss</name>
    <name type="synonym">Polymorpha crispa</name>
    <dbReference type="NCBI Taxonomy" id="2769"/>
    <lineage>
        <taxon>Eukaryota</taxon>
        <taxon>Rhodophyta</taxon>
        <taxon>Florideophyceae</taxon>
        <taxon>Rhodymeniophycidae</taxon>
        <taxon>Gigartinales</taxon>
        <taxon>Gigartinaceae</taxon>
        <taxon>Chondrus</taxon>
    </lineage>
</organism>
<protein>
    <submittedName>
        <fullName evidence="2">Actin</fullName>
    </submittedName>
</protein>
<dbReference type="SMART" id="SM00268">
    <property type="entry name" value="ACTIN"/>
    <property type="match status" value="1"/>
</dbReference>
<evidence type="ECO:0000313" key="2">
    <source>
        <dbReference type="EMBL" id="CDF35092.1"/>
    </source>
</evidence>
<dbReference type="OrthoDB" id="10414212at2759"/>
<evidence type="ECO:0000313" key="3">
    <source>
        <dbReference type="Proteomes" id="UP000012073"/>
    </source>
</evidence>
<dbReference type="RefSeq" id="XP_005714911.1">
    <property type="nucleotide sequence ID" value="XM_005714854.1"/>
</dbReference>
<dbReference type="Gene3D" id="3.30.420.40">
    <property type="match status" value="2"/>
</dbReference>
<dbReference type="EMBL" id="HG001718">
    <property type="protein sequence ID" value="CDF35092.1"/>
    <property type="molecule type" value="Genomic_DNA"/>
</dbReference>
<dbReference type="Gramene" id="CDF35092">
    <property type="protein sequence ID" value="CDF35092"/>
    <property type="gene ID" value="CHC_T00010234001"/>
</dbReference>
<proteinExistence type="inferred from homology"/>
<dbReference type="AlphaFoldDB" id="R7Q985"/>
<accession>R7Q985</accession>
<keyword evidence="3" id="KW-1185">Reference proteome</keyword>
<comment type="similarity">
    <text evidence="1">Belongs to the actin family.</text>
</comment>
<dbReference type="InterPro" id="IPR043129">
    <property type="entry name" value="ATPase_NBD"/>
</dbReference>
<dbReference type="SUPFAM" id="SSF53067">
    <property type="entry name" value="Actin-like ATPase domain"/>
    <property type="match status" value="2"/>
</dbReference>
<dbReference type="Proteomes" id="UP000012073">
    <property type="component" value="Unassembled WGS sequence"/>
</dbReference>
<dbReference type="OMA" id="WLLSTEL"/>
<dbReference type="FunFam" id="3.30.420.40:FF:000050">
    <property type="entry name" value="Actin, alpha skeletal muscle"/>
    <property type="match status" value="1"/>
</dbReference>
<dbReference type="Pfam" id="PF00022">
    <property type="entry name" value="Actin"/>
    <property type="match status" value="1"/>
</dbReference>
<dbReference type="PANTHER" id="PTHR11937">
    <property type="entry name" value="ACTIN"/>
    <property type="match status" value="1"/>
</dbReference>
<gene>
    <name evidence="2" type="ORF">CHC_T00010234001</name>
</gene>
<reference evidence="3" key="1">
    <citation type="journal article" date="2013" name="Proc. Natl. Acad. Sci. U.S.A.">
        <title>Genome structure and metabolic features in the red seaweed Chondrus crispus shed light on evolution of the Archaeplastida.</title>
        <authorList>
            <person name="Collen J."/>
            <person name="Porcel B."/>
            <person name="Carre W."/>
            <person name="Ball S.G."/>
            <person name="Chaparro C."/>
            <person name="Tonon T."/>
            <person name="Barbeyron T."/>
            <person name="Michel G."/>
            <person name="Noel B."/>
            <person name="Valentin K."/>
            <person name="Elias M."/>
            <person name="Artiguenave F."/>
            <person name="Arun A."/>
            <person name="Aury J.M."/>
            <person name="Barbosa-Neto J.F."/>
            <person name="Bothwell J.H."/>
            <person name="Bouget F.Y."/>
            <person name="Brillet L."/>
            <person name="Cabello-Hurtado F."/>
            <person name="Capella-Gutierrez S."/>
            <person name="Charrier B."/>
            <person name="Cladiere L."/>
            <person name="Cock J.M."/>
            <person name="Coelho S.M."/>
            <person name="Colleoni C."/>
            <person name="Czjzek M."/>
            <person name="Da Silva C."/>
            <person name="Delage L."/>
            <person name="Denoeud F."/>
            <person name="Deschamps P."/>
            <person name="Dittami S.M."/>
            <person name="Gabaldon T."/>
            <person name="Gachon C.M."/>
            <person name="Groisillier A."/>
            <person name="Herve C."/>
            <person name="Jabbari K."/>
            <person name="Katinka M."/>
            <person name="Kloareg B."/>
            <person name="Kowalczyk N."/>
            <person name="Labadie K."/>
            <person name="Leblanc C."/>
            <person name="Lopez P.J."/>
            <person name="McLachlan D.H."/>
            <person name="Meslet-Cladiere L."/>
            <person name="Moustafa A."/>
            <person name="Nehr Z."/>
            <person name="Nyvall Collen P."/>
            <person name="Panaud O."/>
            <person name="Partensky F."/>
            <person name="Poulain J."/>
            <person name="Rensing S.A."/>
            <person name="Rousvoal S."/>
            <person name="Samson G."/>
            <person name="Symeonidi A."/>
            <person name="Weissenbach J."/>
            <person name="Zambounis A."/>
            <person name="Wincker P."/>
            <person name="Boyen C."/>
        </authorList>
    </citation>
    <scope>NUCLEOTIDE SEQUENCE [LARGE SCALE GENOMIC DNA]</scope>
    <source>
        <strain evidence="3">cv. Stackhouse</strain>
    </source>
</reference>
<name>R7Q985_CHOCR</name>
<dbReference type="STRING" id="2769.R7Q985"/>
<dbReference type="GeneID" id="17322684"/>
<dbReference type="PRINTS" id="PR00190">
    <property type="entry name" value="ACTIN"/>
</dbReference>